<dbReference type="EMBL" id="AP012548">
    <property type="protein sequence ID" value="BAM99851.1"/>
    <property type="molecule type" value="Genomic_DNA"/>
</dbReference>
<dbReference type="AlphaFoldDB" id="M4ZTM1"/>
<evidence type="ECO:0000256" key="7">
    <source>
        <dbReference type="ARBA" id="ARBA00022705"/>
    </source>
</evidence>
<dbReference type="PANTHER" id="PTHR30478">
    <property type="entry name" value="DNA POLYMERASE III SUBUNIT BETA"/>
    <property type="match status" value="1"/>
</dbReference>
<dbReference type="InterPro" id="IPR022637">
    <property type="entry name" value="DNA_polIII_beta_cen"/>
</dbReference>
<evidence type="ECO:0000256" key="8">
    <source>
        <dbReference type="ARBA" id="ARBA00022932"/>
    </source>
</evidence>
<dbReference type="Gene3D" id="3.70.10.10">
    <property type="match status" value="1"/>
</dbReference>
<dbReference type="GO" id="GO:0005737">
    <property type="term" value="C:cytoplasm"/>
    <property type="evidence" value="ECO:0007669"/>
    <property type="project" value="UniProtKB-SubCell"/>
</dbReference>
<evidence type="ECO:0000259" key="13">
    <source>
        <dbReference type="Pfam" id="PF02768"/>
    </source>
</evidence>
<dbReference type="GO" id="GO:0008408">
    <property type="term" value="F:3'-5' exonuclease activity"/>
    <property type="evidence" value="ECO:0007669"/>
    <property type="project" value="InterPro"/>
</dbReference>
<dbReference type="PATRIC" id="fig|1229512.3.peg.567"/>
<evidence type="ECO:0000256" key="4">
    <source>
        <dbReference type="ARBA" id="ARBA00022490"/>
    </source>
</evidence>
<evidence type="ECO:0000313" key="14">
    <source>
        <dbReference type="EMBL" id="BAM99851.1"/>
    </source>
</evidence>
<keyword evidence="4" id="KW-0963">Cytoplasm</keyword>
<evidence type="ECO:0000256" key="6">
    <source>
        <dbReference type="ARBA" id="ARBA00022695"/>
    </source>
</evidence>
<reference evidence="14 15" key="1">
    <citation type="journal article" date="2013" name="Biol. Lett.">
        <title>Maintenance of essential amino acid synthesis pathways in the Blattabacterium cuenoti symbiont of a wood-feeding cockroach.</title>
        <authorList>
            <person name="Tokuda G."/>
            <person name="Elbourne L.D.H."/>
            <person name="Kinjo Y."/>
            <person name="Saitoh S."/>
            <person name="Sabree Z."/>
            <person name="Hojo M."/>
            <person name="Yamada A."/>
            <person name="Hayashi Y."/>
            <person name="Shigenobu S."/>
            <person name="Bandi C."/>
            <person name="Paulsen I.T."/>
            <person name="Watanabe H."/>
            <person name="Lo N."/>
        </authorList>
    </citation>
    <scope>NUCLEOTIDE SEQUENCE [LARGE SCALE GENOMIC DNA]</scope>
    <source>
        <strain evidence="14 15">BPAA</strain>
    </source>
</reference>
<dbReference type="CDD" id="cd00140">
    <property type="entry name" value="beta_clamp"/>
    <property type="match status" value="1"/>
</dbReference>
<evidence type="ECO:0000256" key="1">
    <source>
        <dbReference type="ARBA" id="ARBA00004496"/>
    </source>
</evidence>
<keyword evidence="5" id="KW-0808">Transferase</keyword>
<gene>
    <name evidence="14" type="primary">dnaN</name>
    <name evidence="14" type="ORF">BPAA_584</name>
</gene>
<dbReference type="GO" id="GO:0009360">
    <property type="term" value="C:DNA polymerase III complex"/>
    <property type="evidence" value="ECO:0007669"/>
    <property type="project" value="InterPro"/>
</dbReference>
<sequence length="384" mass="46112">MYFSVLSYFLLRKLHTLYKIININNLSNSISFEISKKNQLKIIWGLDSKNLIYTYIKINVQKYTKEKVTLSIKFMINVLSTFSNEELSLKKEKNTLNIYSKQGVYKIPTYYDYSNHNKNILTLCKSSFVRRISLFSKLFLRILNKTLFFTTRDKELNPILNGVFFQFFTHEANFVATDTYKLIKYTIKNFKTDQRIQFTISRKYLNIVREILKNEKRNNIIIEYYEKKNIIFYFRDHIFSCQLMNENYPDYRSVIPHNNNQCHISLIINKFLLLNTIKRVSIFSKNRNNFIDFHFNHNKLKIYDQNTIDDHNSTSEIQCQVFSKNLKNMKIGFNSKFLIEILSSLNEDFVYFELYHNKMGVLRPLYKKKKEESILILIMSIIKV</sequence>
<evidence type="ECO:0000256" key="9">
    <source>
        <dbReference type="ARBA" id="ARBA00023125"/>
    </source>
</evidence>
<organism evidence="14 15">
    <name type="scientific">Blattabacterium cuenoti BPAA</name>
    <dbReference type="NCBI Taxonomy" id="1229512"/>
    <lineage>
        <taxon>Bacteria</taxon>
        <taxon>Pseudomonadati</taxon>
        <taxon>Bacteroidota</taxon>
        <taxon>Flavobacteriia</taxon>
        <taxon>Flavobacteriales</taxon>
        <taxon>Blattabacteriaceae</taxon>
        <taxon>Blattabacterium</taxon>
    </lineage>
</organism>
<dbReference type="GO" id="GO:0003887">
    <property type="term" value="F:DNA-directed DNA polymerase activity"/>
    <property type="evidence" value="ECO:0007669"/>
    <property type="project" value="UniProtKB-KW"/>
</dbReference>
<dbReference type="SUPFAM" id="SSF55979">
    <property type="entry name" value="DNA clamp"/>
    <property type="match status" value="2"/>
</dbReference>
<dbReference type="SMART" id="SM00480">
    <property type="entry name" value="POL3Bc"/>
    <property type="match status" value="1"/>
</dbReference>
<keyword evidence="7" id="KW-0235">DNA replication</keyword>
<evidence type="ECO:0000256" key="5">
    <source>
        <dbReference type="ARBA" id="ARBA00022679"/>
    </source>
</evidence>
<dbReference type="InterPro" id="IPR046938">
    <property type="entry name" value="DNA_clamp_sf"/>
</dbReference>
<evidence type="ECO:0000259" key="12">
    <source>
        <dbReference type="Pfam" id="PF02767"/>
    </source>
</evidence>
<dbReference type="PANTHER" id="PTHR30478:SF0">
    <property type="entry name" value="BETA SLIDING CLAMP"/>
    <property type="match status" value="1"/>
</dbReference>
<keyword evidence="6" id="KW-0548">Nucleotidyltransferase</keyword>
<feature type="domain" description="DNA polymerase III beta sliding clamp central" evidence="12">
    <location>
        <begin position="136"/>
        <end position="250"/>
    </location>
</feature>
<evidence type="ECO:0000256" key="2">
    <source>
        <dbReference type="ARBA" id="ARBA00010752"/>
    </source>
</evidence>
<evidence type="ECO:0000256" key="3">
    <source>
        <dbReference type="ARBA" id="ARBA00021035"/>
    </source>
</evidence>
<dbReference type="InterPro" id="IPR001001">
    <property type="entry name" value="DNA_polIII_beta"/>
</dbReference>
<proteinExistence type="inferred from homology"/>
<dbReference type="Pfam" id="PF02768">
    <property type="entry name" value="DNA_pol3_beta_3"/>
    <property type="match status" value="1"/>
</dbReference>
<evidence type="ECO:0000256" key="10">
    <source>
        <dbReference type="ARBA" id="ARBA00030988"/>
    </source>
</evidence>
<dbReference type="GO" id="GO:0006271">
    <property type="term" value="P:DNA strand elongation involved in DNA replication"/>
    <property type="evidence" value="ECO:0007669"/>
    <property type="project" value="TreeGrafter"/>
</dbReference>
<evidence type="ECO:0000256" key="11">
    <source>
        <dbReference type="ARBA" id="ARBA00033276"/>
    </source>
</evidence>
<dbReference type="Proteomes" id="UP000011815">
    <property type="component" value="Chromosome"/>
</dbReference>
<evidence type="ECO:0000313" key="15">
    <source>
        <dbReference type="Proteomes" id="UP000011815"/>
    </source>
</evidence>
<dbReference type="Pfam" id="PF02767">
    <property type="entry name" value="DNA_pol3_beta_2"/>
    <property type="match status" value="1"/>
</dbReference>
<keyword evidence="9" id="KW-0238">DNA-binding</keyword>
<dbReference type="HOGENOM" id="CLU_038149_4_1_10"/>
<dbReference type="KEGG" id="blp:BPAA_584"/>
<comment type="subcellular location">
    <subcellularLocation>
        <location evidence="1">Cytoplasm</location>
    </subcellularLocation>
</comment>
<dbReference type="STRING" id="1229512.BPAA_584"/>
<dbReference type="eggNOG" id="COG0592">
    <property type="taxonomic scope" value="Bacteria"/>
</dbReference>
<feature type="domain" description="DNA polymerase III beta sliding clamp C-terminal" evidence="13">
    <location>
        <begin position="252"/>
        <end position="362"/>
    </location>
</feature>
<protein>
    <recommendedName>
        <fullName evidence="3">Beta sliding clamp</fullName>
    </recommendedName>
    <alternativeName>
        <fullName evidence="11">Beta-clamp processivity factor</fullName>
    </alternativeName>
    <alternativeName>
        <fullName evidence="10">DNA polymerase III beta sliding clamp subunit</fullName>
    </alternativeName>
</protein>
<name>M4ZTM1_9FLAO</name>
<keyword evidence="8" id="KW-0239">DNA-directed DNA polymerase</keyword>
<accession>M4ZTM1</accession>
<comment type="similarity">
    <text evidence="2">Belongs to the beta sliding clamp family.</text>
</comment>
<dbReference type="InterPro" id="IPR022635">
    <property type="entry name" value="DNA_polIII_beta_C"/>
</dbReference>
<dbReference type="GO" id="GO:0003677">
    <property type="term" value="F:DNA binding"/>
    <property type="evidence" value="ECO:0007669"/>
    <property type="project" value="UniProtKB-KW"/>
</dbReference>
<dbReference type="Gene3D" id="3.10.150.10">
    <property type="entry name" value="DNA Polymerase III, subunit A, domain 2"/>
    <property type="match status" value="1"/>
</dbReference>
<dbReference type="RefSeq" id="WP_015430170.1">
    <property type="nucleotide sequence ID" value="NC_020510.1"/>
</dbReference>